<evidence type="ECO:0000313" key="1">
    <source>
        <dbReference type="EMBL" id="CAB4540357.1"/>
    </source>
</evidence>
<dbReference type="AlphaFoldDB" id="A0A6J6BNX3"/>
<reference evidence="1" key="1">
    <citation type="submission" date="2020-05" db="EMBL/GenBank/DDBJ databases">
        <authorList>
            <person name="Chiriac C."/>
            <person name="Salcher M."/>
            <person name="Ghai R."/>
            <person name="Kavagutti S V."/>
        </authorList>
    </citation>
    <scope>NUCLEOTIDE SEQUENCE</scope>
</reference>
<dbReference type="EMBL" id="CAEZSO010000055">
    <property type="protein sequence ID" value="CAB4540357.1"/>
    <property type="molecule type" value="Genomic_DNA"/>
</dbReference>
<organism evidence="1">
    <name type="scientific">freshwater metagenome</name>
    <dbReference type="NCBI Taxonomy" id="449393"/>
    <lineage>
        <taxon>unclassified sequences</taxon>
        <taxon>metagenomes</taxon>
        <taxon>ecological metagenomes</taxon>
    </lineage>
</organism>
<gene>
    <name evidence="1" type="ORF">UFOPK1446_00372</name>
</gene>
<sequence>MEVSEVVEGSLNHLDAGFFCLTNVATPLLVHTVEQIVNALVAQIKLKNKTRLNIAKAIAFGYFLVPAQGTQLCDQFSGLVV</sequence>
<proteinExistence type="predicted"/>
<protein>
    <submittedName>
        <fullName evidence="1">Unannotated protein</fullName>
    </submittedName>
</protein>
<accession>A0A6J6BNX3</accession>
<name>A0A6J6BNX3_9ZZZZ</name>